<evidence type="ECO:0000256" key="2">
    <source>
        <dbReference type="RuleBase" id="RU003452"/>
    </source>
</evidence>
<dbReference type="InterPro" id="IPR038765">
    <property type="entry name" value="Papain-like_cys_pep_sf"/>
</dbReference>
<dbReference type="Pfam" id="PF00797">
    <property type="entry name" value="Acetyltransf_2"/>
    <property type="match status" value="1"/>
</dbReference>
<evidence type="ECO:0000256" key="1">
    <source>
        <dbReference type="ARBA" id="ARBA00006547"/>
    </source>
</evidence>
<gene>
    <name evidence="3" type="ORF">UF66_0442</name>
</gene>
<comment type="caution">
    <text evidence="3">The sequence shown here is derived from an EMBL/GenBank/DDBJ whole genome shotgun (WGS) entry which is preliminary data.</text>
</comment>
<reference evidence="3 4" key="1">
    <citation type="submission" date="2015-03" db="EMBL/GenBank/DDBJ databases">
        <title>Genome Assembly of Staphylococcus cohnii subsp. cohnii strain G22B2.</title>
        <authorList>
            <person name="Nair G."/>
            <person name="Kaur G."/>
            <person name="Khatri I."/>
            <person name="Singh N.K."/>
            <person name="Sathyabama S."/>
            <person name="Maurya S.K."/>
            <person name="Subramanian S."/>
            <person name="Agrewala J.N."/>
            <person name="Mayilraj S."/>
        </authorList>
    </citation>
    <scope>NUCLEOTIDE SEQUENCE [LARGE SCALE GENOMIC DNA]</scope>
    <source>
        <strain evidence="3 4">G22B2</strain>
    </source>
</reference>
<dbReference type="PRINTS" id="PR01543">
    <property type="entry name" value="ANATRNSFRASE"/>
</dbReference>
<dbReference type="PATRIC" id="fig|74704.6.peg.456"/>
<dbReference type="PANTHER" id="PTHR11786:SF0">
    <property type="entry name" value="ARYLAMINE N-ACETYLTRANSFERASE 4-RELATED"/>
    <property type="match status" value="1"/>
</dbReference>
<organism evidence="3 4">
    <name type="scientific">Staphylococcus cohnii subsp. cohnii</name>
    <dbReference type="NCBI Taxonomy" id="74704"/>
    <lineage>
        <taxon>Bacteria</taxon>
        <taxon>Bacillati</taxon>
        <taxon>Bacillota</taxon>
        <taxon>Bacilli</taxon>
        <taxon>Bacillales</taxon>
        <taxon>Staphylococcaceae</taxon>
        <taxon>Staphylococcus</taxon>
        <taxon>Staphylococcus cohnii species complex</taxon>
    </lineage>
</organism>
<dbReference type="Proteomes" id="UP000034455">
    <property type="component" value="Unassembled WGS sequence"/>
</dbReference>
<dbReference type="Gene3D" id="3.30.2140.20">
    <property type="match status" value="1"/>
</dbReference>
<evidence type="ECO:0000313" key="3">
    <source>
        <dbReference type="EMBL" id="KKI63953.1"/>
    </source>
</evidence>
<evidence type="ECO:0000313" key="4">
    <source>
        <dbReference type="Proteomes" id="UP000034455"/>
    </source>
</evidence>
<dbReference type="EMBL" id="LAKJ01000012">
    <property type="protein sequence ID" value="KKI63953.1"/>
    <property type="molecule type" value="Genomic_DNA"/>
</dbReference>
<protein>
    <submittedName>
        <fullName evidence="3">N-hydroxyarylamine O-acetyltransferase</fullName>
    </submittedName>
</protein>
<dbReference type="AlphaFoldDB" id="A0A0M2P212"/>
<comment type="similarity">
    <text evidence="1 2">Belongs to the arylamine N-acetyltransferase family.</text>
</comment>
<dbReference type="RefSeq" id="WP_019467866.1">
    <property type="nucleotide sequence ID" value="NZ_BKAS01000002.1"/>
</dbReference>
<dbReference type="InterPro" id="IPR001447">
    <property type="entry name" value="Arylamine_N-AcTrfase"/>
</dbReference>
<proteinExistence type="inferred from homology"/>
<dbReference type="SUPFAM" id="SSF54001">
    <property type="entry name" value="Cysteine proteinases"/>
    <property type="match status" value="1"/>
</dbReference>
<keyword evidence="3" id="KW-0808">Transferase</keyword>
<dbReference type="GO" id="GO:0016407">
    <property type="term" value="F:acetyltransferase activity"/>
    <property type="evidence" value="ECO:0007669"/>
    <property type="project" value="InterPro"/>
</dbReference>
<dbReference type="GeneID" id="58098576"/>
<dbReference type="PANTHER" id="PTHR11786">
    <property type="entry name" value="N-HYDROXYARYLAMINE O-ACETYLTRANSFERASE"/>
    <property type="match status" value="1"/>
</dbReference>
<sequence>MTDFNVLEKYLGIDTHTYHDNLLETLNYYIERYVLNVPFENINVQNGQPIALDNPSMIDKIVNEHRGGYCYEQNRLFCAFLTSKGYNVYMVSATIYNGSGWAMEGSHMALIVTLNQKKYLVDVGYADIPKAAMPITNDEEIVYDVNSEFKVSKVSDHTFEMKKKVDHKWQTQYQFEDEPKVLADFEQGIAFNQNNEASIFVQQLLISKATTFGRVTMSNNHLTITDHGQKEKKNITSGNYKYFLYRYFGIKDINIKTFD</sequence>
<dbReference type="InterPro" id="IPR053710">
    <property type="entry name" value="Arylamine_NAT_domain_sf"/>
</dbReference>
<accession>A0A0M2P212</accession>
<name>A0A0M2P212_STACC</name>